<feature type="region of interest" description="Disordered" evidence="1">
    <location>
        <begin position="104"/>
        <end position="124"/>
    </location>
</feature>
<dbReference type="EMBL" id="FOZX01000009">
    <property type="protein sequence ID" value="SFS96079.1"/>
    <property type="molecule type" value="Genomic_DNA"/>
</dbReference>
<dbReference type="OrthoDB" id="1413770at2"/>
<dbReference type="AlphaFoldDB" id="A0A1I6U3K1"/>
<reference evidence="5" key="1">
    <citation type="submission" date="2016-10" db="EMBL/GenBank/DDBJ databases">
        <authorList>
            <person name="Varghese N."/>
            <person name="Submissions S."/>
        </authorList>
    </citation>
    <scope>NUCLEOTIDE SEQUENCE [LARGE SCALE GENOMIC DNA]</scope>
    <source>
        <strain evidence="5">DSM 44771</strain>
    </source>
</reference>
<evidence type="ECO:0000313" key="4">
    <source>
        <dbReference type="EMBL" id="SFS96079.1"/>
    </source>
</evidence>
<dbReference type="InterPro" id="IPR042171">
    <property type="entry name" value="Acyl-CoA_hotdog"/>
</dbReference>
<evidence type="ECO:0000259" key="3">
    <source>
        <dbReference type="Pfam" id="PF20789"/>
    </source>
</evidence>
<evidence type="ECO:0000313" key="5">
    <source>
        <dbReference type="Proteomes" id="UP000198852"/>
    </source>
</evidence>
<sequence>MVDIPGEPFFRPDGDLLVPAPHASSPWSDQMMHGRLFGGLLARALEVEHGSEEFRFARLTIDLFRSATLDPVRVETQRVRDGRRIRVADATVYQGEKAVARASSVQLRAGEQPEGEVPTTQPWSMPEVTELGAPPSSPSAQWEAPFDMWMLDDSGALTDWSQAGSRRAWLRDTHDLVEGESMSPFVRTATAADFASPLANMPKGGNLGFINADYTLTLSRMPVAPEIGMEATGHLSDTGIATASTTFHDTQGPFGYCNVTAVATPPMS</sequence>
<proteinExistence type="predicted"/>
<dbReference type="InterPro" id="IPR029069">
    <property type="entry name" value="HotDog_dom_sf"/>
</dbReference>
<dbReference type="Pfam" id="PF13622">
    <property type="entry name" value="4HBT_3"/>
    <property type="match status" value="1"/>
</dbReference>
<dbReference type="STRING" id="95161.SAMN05660874_04545"/>
<evidence type="ECO:0000259" key="2">
    <source>
        <dbReference type="Pfam" id="PF13622"/>
    </source>
</evidence>
<dbReference type="InterPro" id="IPR049450">
    <property type="entry name" value="ACOT8-like_C"/>
</dbReference>
<dbReference type="InterPro" id="IPR049449">
    <property type="entry name" value="TesB_ACOT8-like_N"/>
</dbReference>
<dbReference type="SUPFAM" id="SSF54637">
    <property type="entry name" value="Thioesterase/thiol ester dehydrase-isomerase"/>
    <property type="match status" value="1"/>
</dbReference>
<accession>A0A1I6U3K1</accession>
<gene>
    <name evidence="4" type="ORF">SAMN05660874_04545</name>
</gene>
<dbReference type="Gene3D" id="2.40.160.210">
    <property type="entry name" value="Acyl-CoA thioesterase, double hotdog domain"/>
    <property type="match status" value="1"/>
</dbReference>
<keyword evidence="5" id="KW-1185">Reference proteome</keyword>
<name>A0A1I6U3K1_9PSEU</name>
<protein>
    <submittedName>
        <fullName evidence="4">Thioesterase-like superfamily protein</fullName>
    </submittedName>
</protein>
<dbReference type="Pfam" id="PF20789">
    <property type="entry name" value="4HBT_3C"/>
    <property type="match status" value="1"/>
</dbReference>
<dbReference type="Proteomes" id="UP000198852">
    <property type="component" value="Unassembled WGS sequence"/>
</dbReference>
<feature type="domain" description="Acyl-CoA thioesterase-like C-terminal" evidence="3">
    <location>
        <begin position="129"/>
        <end position="257"/>
    </location>
</feature>
<organism evidence="4 5">
    <name type="scientific">Saccharopolyspora flava</name>
    <dbReference type="NCBI Taxonomy" id="95161"/>
    <lineage>
        <taxon>Bacteria</taxon>
        <taxon>Bacillati</taxon>
        <taxon>Actinomycetota</taxon>
        <taxon>Actinomycetes</taxon>
        <taxon>Pseudonocardiales</taxon>
        <taxon>Pseudonocardiaceae</taxon>
        <taxon>Saccharopolyspora</taxon>
    </lineage>
</organism>
<dbReference type="RefSeq" id="WP_093421568.1">
    <property type="nucleotide sequence ID" value="NZ_FOZX01000009.1"/>
</dbReference>
<evidence type="ECO:0000256" key="1">
    <source>
        <dbReference type="SAM" id="MobiDB-lite"/>
    </source>
</evidence>
<feature type="domain" description="Acyl-CoA thioesterase-like N-terminal HotDog" evidence="2">
    <location>
        <begin position="24"/>
        <end position="103"/>
    </location>
</feature>